<evidence type="ECO:0000256" key="2">
    <source>
        <dbReference type="ARBA" id="ARBA00022475"/>
    </source>
</evidence>
<evidence type="ECO:0000256" key="3">
    <source>
        <dbReference type="ARBA" id="ARBA00022692"/>
    </source>
</evidence>
<dbReference type="Pfam" id="PF17203">
    <property type="entry name" value="sCache_3_2"/>
    <property type="match status" value="1"/>
</dbReference>
<name>X0TKX2_9ZZZZ</name>
<feature type="non-terminal residue" evidence="7">
    <location>
        <position position="111"/>
    </location>
</feature>
<keyword evidence="5" id="KW-0472">Membrane</keyword>
<evidence type="ECO:0000259" key="6">
    <source>
        <dbReference type="Pfam" id="PF17203"/>
    </source>
</evidence>
<reference evidence="7" key="1">
    <citation type="journal article" date="2014" name="Front. Microbiol.">
        <title>High frequency of phylogenetically diverse reductive dehalogenase-homologous genes in deep subseafloor sedimentary metagenomes.</title>
        <authorList>
            <person name="Kawai M."/>
            <person name="Futagami T."/>
            <person name="Toyoda A."/>
            <person name="Takaki Y."/>
            <person name="Nishi S."/>
            <person name="Hori S."/>
            <person name="Arai W."/>
            <person name="Tsubouchi T."/>
            <person name="Morono Y."/>
            <person name="Uchiyama I."/>
            <person name="Ito T."/>
            <person name="Fujiyama A."/>
            <person name="Inagaki F."/>
            <person name="Takami H."/>
        </authorList>
    </citation>
    <scope>NUCLEOTIDE SEQUENCE</scope>
    <source>
        <strain evidence="7">Expedition CK06-06</strain>
    </source>
</reference>
<keyword evidence="3" id="KW-0812">Transmembrane</keyword>
<dbReference type="EMBL" id="BARS01012657">
    <property type="protein sequence ID" value="GAF88782.1"/>
    <property type="molecule type" value="Genomic_DNA"/>
</dbReference>
<dbReference type="SUPFAM" id="SSF103190">
    <property type="entry name" value="Sensory domain-like"/>
    <property type="match status" value="1"/>
</dbReference>
<keyword evidence="2" id="KW-1003">Cell membrane</keyword>
<keyword evidence="4" id="KW-1133">Transmembrane helix</keyword>
<evidence type="ECO:0000256" key="5">
    <source>
        <dbReference type="ARBA" id="ARBA00023136"/>
    </source>
</evidence>
<evidence type="ECO:0000256" key="4">
    <source>
        <dbReference type="ARBA" id="ARBA00022989"/>
    </source>
</evidence>
<dbReference type="GO" id="GO:0005886">
    <property type="term" value="C:plasma membrane"/>
    <property type="evidence" value="ECO:0007669"/>
    <property type="project" value="UniProtKB-SubCell"/>
</dbReference>
<sequence>MFMAGLLILFFITQQRTILTEELKKRGIALTRNLAYNCEYGVITEDGLILSELIEGIKKNQDISYAVVFNKEGKVLAASAEESIFQQFPGNDELKNGEVKIQYYVFEETGP</sequence>
<comment type="subcellular location">
    <subcellularLocation>
        <location evidence="1">Cell membrane</location>
        <topology evidence="1">Multi-pass membrane protein</topology>
    </subcellularLocation>
</comment>
<evidence type="ECO:0000313" key="7">
    <source>
        <dbReference type="EMBL" id="GAF88782.1"/>
    </source>
</evidence>
<gene>
    <name evidence="7" type="ORF">S01H1_22431</name>
</gene>
<dbReference type="Gene3D" id="3.30.450.20">
    <property type="entry name" value="PAS domain"/>
    <property type="match status" value="1"/>
</dbReference>
<comment type="caution">
    <text evidence="7">The sequence shown here is derived from an EMBL/GenBank/DDBJ whole genome shotgun (WGS) entry which is preliminary data.</text>
</comment>
<proteinExistence type="predicted"/>
<protein>
    <recommendedName>
        <fullName evidence="6">Single cache domain-containing protein</fullName>
    </recommendedName>
</protein>
<feature type="domain" description="Single cache" evidence="6">
    <location>
        <begin position="16"/>
        <end position="90"/>
    </location>
</feature>
<evidence type="ECO:0000256" key="1">
    <source>
        <dbReference type="ARBA" id="ARBA00004651"/>
    </source>
</evidence>
<accession>X0TKX2</accession>
<dbReference type="AlphaFoldDB" id="X0TKX2"/>
<dbReference type="InterPro" id="IPR029151">
    <property type="entry name" value="Sensor-like_sf"/>
</dbReference>
<organism evidence="7">
    <name type="scientific">marine sediment metagenome</name>
    <dbReference type="NCBI Taxonomy" id="412755"/>
    <lineage>
        <taxon>unclassified sequences</taxon>
        <taxon>metagenomes</taxon>
        <taxon>ecological metagenomes</taxon>
    </lineage>
</organism>
<dbReference type="InterPro" id="IPR033463">
    <property type="entry name" value="sCache_3"/>
</dbReference>